<dbReference type="InterPro" id="IPR036259">
    <property type="entry name" value="MFS_trans_sf"/>
</dbReference>
<feature type="transmembrane region" description="Helical" evidence="5">
    <location>
        <begin position="143"/>
        <end position="162"/>
    </location>
</feature>
<dbReference type="PANTHER" id="PTHR23520:SF5">
    <property type="entry name" value="TRANSPORTER, PUTATIVE (AFU_ORTHOLOGUE AFUA_3G04000)-RELATED"/>
    <property type="match status" value="1"/>
</dbReference>
<dbReference type="InterPro" id="IPR011701">
    <property type="entry name" value="MFS"/>
</dbReference>
<feature type="transmembrane region" description="Helical" evidence="5">
    <location>
        <begin position="232"/>
        <end position="255"/>
    </location>
</feature>
<feature type="transmembrane region" description="Helical" evidence="5">
    <location>
        <begin position="378"/>
        <end position="402"/>
    </location>
</feature>
<evidence type="ECO:0000259" key="6">
    <source>
        <dbReference type="PROSITE" id="PS50850"/>
    </source>
</evidence>
<evidence type="ECO:0000256" key="4">
    <source>
        <dbReference type="ARBA" id="ARBA00023136"/>
    </source>
</evidence>
<comment type="subcellular location">
    <subcellularLocation>
        <location evidence="1">Membrane</location>
        <topology evidence="1">Multi-pass membrane protein</topology>
    </subcellularLocation>
</comment>
<feature type="transmembrane region" description="Helical" evidence="5">
    <location>
        <begin position="78"/>
        <end position="95"/>
    </location>
</feature>
<feature type="domain" description="Major facilitator superfamily (MFS) profile" evidence="6">
    <location>
        <begin position="1"/>
        <end position="406"/>
    </location>
</feature>
<evidence type="ECO:0000313" key="8">
    <source>
        <dbReference type="Proteomes" id="UP000003423"/>
    </source>
</evidence>
<dbReference type="PROSITE" id="PS50850">
    <property type="entry name" value="MFS"/>
    <property type="match status" value="1"/>
</dbReference>
<dbReference type="GO" id="GO:0016020">
    <property type="term" value="C:membrane"/>
    <property type="evidence" value="ECO:0007669"/>
    <property type="project" value="UniProtKB-SubCell"/>
</dbReference>
<dbReference type="InterPro" id="IPR020846">
    <property type="entry name" value="MFS_dom"/>
</dbReference>
<comment type="caution">
    <text evidence="7">The sequence shown here is derived from an EMBL/GenBank/DDBJ whole genome shotgun (WGS) entry which is preliminary data.</text>
</comment>
<dbReference type="AlphaFoldDB" id="I3D0U0"/>
<dbReference type="GO" id="GO:0022857">
    <property type="term" value="F:transmembrane transporter activity"/>
    <property type="evidence" value="ECO:0007669"/>
    <property type="project" value="InterPro"/>
</dbReference>
<dbReference type="PROSITE" id="PS00216">
    <property type="entry name" value="SUGAR_TRANSPORT_1"/>
    <property type="match status" value="1"/>
</dbReference>
<dbReference type="Proteomes" id="UP000003423">
    <property type="component" value="Unassembled WGS sequence"/>
</dbReference>
<dbReference type="PATRIC" id="fig|859350.6.peg.1596"/>
<evidence type="ECO:0000256" key="1">
    <source>
        <dbReference type="ARBA" id="ARBA00004141"/>
    </source>
</evidence>
<dbReference type="InterPro" id="IPR005829">
    <property type="entry name" value="Sugar_transporter_CS"/>
</dbReference>
<gene>
    <name evidence="7" type="ORF">BD31_I0985</name>
</gene>
<keyword evidence="4 5" id="KW-0472">Membrane</keyword>
<proteinExistence type="predicted"/>
<feature type="transmembrane region" description="Helical" evidence="5">
    <location>
        <begin position="303"/>
        <end position="324"/>
    </location>
</feature>
<keyword evidence="2 5" id="KW-0812">Transmembrane</keyword>
<sequence>MNLSLLDWLTKDGKLLLTARMVRAFSYGFLSIVLAIYLKQIGFDDILIGVILSVTLLNSVFFTLFASFYADRFGRKKILVIYAVLMSIAGAIFLVTDNYIALIIAALIGTINVTGSETGAFLSLEQAILPQTVKKIQKRNTLFAFYNMGGTFAMSTGILLSGVPQLLQESGWSQIESFKPLFAAYIIAGLIVALLYIFLSKDIEVKNRINPKMSSIKQLSPKSRSIVAKLSGLFSLDSFAGGFVIQSIISFWFFTRFGIELTTISLIFAVAGVLTAFSYILATRIADKIGLINTMVFTHIPANILLILLAFAPTFPIALGLHLARMTLSQMDVPTRQSYIVAVVDENERTAAAGITNTSRNVTQAISPSIAGLVIQSLWLSAPFVIGGLLKITYDLGVYFNFRKVKPPEEK</sequence>
<protein>
    <submittedName>
        <fullName evidence="7">Transporter, major facilitator family protein</fullName>
    </submittedName>
</protein>
<feature type="transmembrane region" description="Helical" evidence="5">
    <location>
        <begin position="261"/>
        <end position="282"/>
    </location>
</feature>
<dbReference type="RefSeq" id="WP_008300810.1">
    <property type="nucleotide sequence ID" value="NZ_AEXL02000130.1"/>
</dbReference>
<dbReference type="Pfam" id="PF07690">
    <property type="entry name" value="MFS_1"/>
    <property type="match status" value="1"/>
</dbReference>
<dbReference type="Gene3D" id="1.20.1250.20">
    <property type="entry name" value="MFS general substrate transporter like domains"/>
    <property type="match status" value="1"/>
</dbReference>
<dbReference type="PANTHER" id="PTHR23520">
    <property type="entry name" value="TRANSPORTER, PUTATIVE (AFU_ORTHOLOGUE AFUA_3G04000)-RELATED"/>
    <property type="match status" value="1"/>
</dbReference>
<keyword evidence="3 5" id="KW-1133">Transmembrane helix</keyword>
<dbReference type="EMBL" id="AEXL02000130">
    <property type="protein sequence ID" value="EIJ65333.1"/>
    <property type="molecule type" value="Genomic_DNA"/>
</dbReference>
<evidence type="ECO:0000313" key="7">
    <source>
        <dbReference type="EMBL" id="EIJ65333.1"/>
    </source>
</evidence>
<dbReference type="SUPFAM" id="SSF103473">
    <property type="entry name" value="MFS general substrate transporter"/>
    <property type="match status" value="1"/>
</dbReference>
<feature type="transmembrane region" description="Helical" evidence="5">
    <location>
        <begin position="21"/>
        <end position="40"/>
    </location>
</feature>
<feature type="transmembrane region" description="Helical" evidence="5">
    <location>
        <begin position="101"/>
        <end position="122"/>
    </location>
</feature>
<reference evidence="7 8" key="1">
    <citation type="journal article" date="2012" name="J. Bacteriol.">
        <title>Genome sequence of "Candidatus Nitrosopumilus salaria" BD31, an ammonia-oxidizing archaeon from the San Francisco Bay estuary.</title>
        <authorList>
            <person name="Mosier A.C."/>
            <person name="Allen E.E."/>
            <person name="Kim M."/>
            <person name="Ferriera S."/>
            <person name="Francis C.A."/>
        </authorList>
    </citation>
    <scope>NUCLEOTIDE SEQUENCE [LARGE SCALE GENOMIC DNA]</scope>
    <source>
        <strain evidence="7 8">BD31</strain>
    </source>
</reference>
<keyword evidence="8" id="KW-1185">Reference proteome</keyword>
<name>I3D0U0_9ARCH</name>
<feature type="transmembrane region" description="Helical" evidence="5">
    <location>
        <begin position="46"/>
        <end position="66"/>
    </location>
</feature>
<feature type="transmembrane region" description="Helical" evidence="5">
    <location>
        <begin position="182"/>
        <end position="199"/>
    </location>
</feature>
<evidence type="ECO:0000256" key="3">
    <source>
        <dbReference type="ARBA" id="ARBA00022989"/>
    </source>
</evidence>
<evidence type="ECO:0000256" key="2">
    <source>
        <dbReference type="ARBA" id="ARBA00022692"/>
    </source>
</evidence>
<accession>I3D0U0</accession>
<evidence type="ECO:0000256" key="5">
    <source>
        <dbReference type="SAM" id="Phobius"/>
    </source>
</evidence>
<organism evidence="7 8">
    <name type="scientific">Candidatus Nitrosopumilus salarius BD31</name>
    <dbReference type="NCBI Taxonomy" id="859350"/>
    <lineage>
        <taxon>Archaea</taxon>
        <taxon>Nitrososphaerota</taxon>
        <taxon>Nitrososphaeria</taxon>
        <taxon>Nitrosopumilales</taxon>
        <taxon>Nitrosopumilaceae</taxon>
        <taxon>Nitrosopumilus</taxon>
    </lineage>
</organism>